<organism evidence="3 4">
    <name type="scientific">Chitinasiproducens palmae</name>
    <dbReference type="NCBI Taxonomy" id="1770053"/>
    <lineage>
        <taxon>Bacteria</taxon>
        <taxon>Pseudomonadati</taxon>
        <taxon>Pseudomonadota</taxon>
        <taxon>Betaproteobacteria</taxon>
        <taxon>Burkholderiales</taxon>
        <taxon>Burkholderiaceae</taxon>
        <taxon>Chitinasiproducens</taxon>
    </lineage>
</organism>
<feature type="signal peptide" evidence="2">
    <location>
        <begin position="1"/>
        <end position="40"/>
    </location>
</feature>
<dbReference type="SUPFAM" id="SSF49464">
    <property type="entry name" value="Carboxypeptidase regulatory domain-like"/>
    <property type="match status" value="1"/>
</dbReference>
<feature type="region of interest" description="Disordered" evidence="1">
    <location>
        <begin position="40"/>
        <end position="59"/>
    </location>
</feature>
<dbReference type="RefSeq" id="WP_139169801.1">
    <property type="nucleotide sequence ID" value="NZ_FNLO01000020.1"/>
</dbReference>
<keyword evidence="2" id="KW-0732">Signal</keyword>
<dbReference type="InterPro" id="IPR008969">
    <property type="entry name" value="CarboxyPept-like_regulatory"/>
</dbReference>
<dbReference type="Proteomes" id="UP000243719">
    <property type="component" value="Unassembled WGS sequence"/>
</dbReference>
<dbReference type="OrthoDB" id="8926484at2"/>
<evidence type="ECO:0000313" key="4">
    <source>
        <dbReference type="Proteomes" id="UP000243719"/>
    </source>
</evidence>
<dbReference type="EMBL" id="FNLO01000020">
    <property type="protein sequence ID" value="SDV51618.1"/>
    <property type="molecule type" value="Genomic_DNA"/>
</dbReference>
<feature type="chain" id="PRO_5017463693" description="Carboxypeptidase regulatory-like domain-containing protein" evidence="2">
    <location>
        <begin position="41"/>
        <end position="163"/>
    </location>
</feature>
<proteinExistence type="predicted"/>
<evidence type="ECO:0000256" key="2">
    <source>
        <dbReference type="SAM" id="SignalP"/>
    </source>
</evidence>
<sequence length="163" mass="17334">MADNSTTEMTMNRSGAALARRGMLAVAAAAALLSAPFAHAAPGDAPPPPPPNGLQTQQANGIDYISGGVGLDESTTLKKEAARWPLSLEFIGGERNFVADVPVKITDGRGATVFEATSQGPYMLVRLKPGHYTVHASYSGREQTRQVNVGKKGARARFDWRVR</sequence>
<protein>
    <recommendedName>
        <fullName evidence="5">Carboxypeptidase regulatory-like domain-containing protein</fullName>
    </recommendedName>
</protein>
<keyword evidence="4" id="KW-1185">Reference proteome</keyword>
<gene>
    <name evidence="3" type="ORF">SAMN05216551_1207</name>
</gene>
<reference evidence="4" key="1">
    <citation type="submission" date="2016-09" db="EMBL/GenBank/DDBJ databases">
        <authorList>
            <person name="Varghese N."/>
            <person name="Submissions S."/>
        </authorList>
    </citation>
    <scope>NUCLEOTIDE SEQUENCE [LARGE SCALE GENOMIC DNA]</scope>
    <source>
        <strain evidence="4">JS23</strain>
    </source>
</reference>
<dbReference type="STRING" id="1770053.SAMN05216551_1207"/>
<evidence type="ECO:0008006" key="5">
    <source>
        <dbReference type="Google" id="ProtNLM"/>
    </source>
</evidence>
<dbReference type="Gene3D" id="2.60.40.1120">
    <property type="entry name" value="Carboxypeptidase-like, regulatory domain"/>
    <property type="match status" value="1"/>
</dbReference>
<accession>A0A1H2PWA7</accession>
<evidence type="ECO:0000256" key="1">
    <source>
        <dbReference type="SAM" id="MobiDB-lite"/>
    </source>
</evidence>
<evidence type="ECO:0000313" key="3">
    <source>
        <dbReference type="EMBL" id="SDV51618.1"/>
    </source>
</evidence>
<name>A0A1H2PWA7_9BURK</name>
<dbReference type="AlphaFoldDB" id="A0A1H2PWA7"/>